<evidence type="ECO:0000256" key="1">
    <source>
        <dbReference type="SAM" id="Phobius"/>
    </source>
</evidence>
<dbReference type="RefSeq" id="WP_011900064.1">
    <property type="nucleotide sequence ID" value="NZ_JAAVJF010000001.1"/>
</dbReference>
<gene>
    <name evidence="2" type="ORF">HC235_02855</name>
</gene>
<keyword evidence="1" id="KW-1133">Transmembrane helix</keyword>
<accession>A0A7L4PAL0</accession>
<proteinExistence type="predicted"/>
<keyword evidence="1" id="KW-0812">Transmembrane</keyword>
<evidence type="ECO:0000313" key="2">
    <source>
        <dbReference type="EMBL" id="NYR14916.1"/>
    </source>
</evidence>
<dbReference type="InterPro" id="IPR007332">
    <property type="entry name" value="DUF411"/>
</dbReference>
<protein>
    <submittedName>
        <fullName evidence="2">DUF411 domain-containing protein</fullName>
    </submittedName>
</protein>
<keyword evidence="1" id="KW-0472">Membrane</keyword>
<dbReference type="GeneID" id="5054175"/>
<dbReference type="Pfam" id="PF04214">
    <property type="entry name" value="DUF411"/>
    <property type="match status" value="1"/>
</dbReference>
<evidence type="ECO:0000313" key="3">
    <source>
        <dbReference type="Proteomes" id="UP000554766"/>
    </source>
</evidence>
<dbReference type="EMBL" id="JAAVJF010000001">
    <property type="protein sequence ID" value="NYR14916.1"/>
    <property type="molecule type" value="Genomic_DNA"/>
</dbReference>
<sequence>MTRKGLARYTYLIAIAFTLLILFGIWTLLESSKSSKQLATKAVFFSSPPCGCCDTYLPKLRSIITVEVKSLPPDELLGVKKNLGIPENLQSCHTVVINGKYVEGHVPISAVKRLINGGFGEGVVGLALPHRETDAKTWEGPGYYIIFKNGTIWRVYS</sequence>
<dbReference type="SUPFAM" id="SSF52833">
    <property type="entry name" value="Thioredoxin-like"/>
    <property type="match status" value="1"/>
</dbReference>
<reference evidence="2 3" key="1">
    <citation type="journal article" date="2020" name="Nat. Commun.">
        <title>The structures of two archaeal type IV pili illuminate evolutionary relationships.</title>
        <authorList>
            <person name="Wang F."/>
            <person name="Baquero D.P."/>
            <person name="Su Z."/>
            <person name="Beltran L.C."/>
            <person name="Prangishvili D."/>
            <person name="Krupovic M."/>
            <person name="Egelman E.H."/>
        </authorList>
    </citation>
    <scope>NUCLEOTIDE SEQUENCE [LARGE SCALE GENOMIC DNA]</scope>
    <source>
        <strain evidence="2 3">2GA</strain>
    </source>
</reference>
<feature type="transmembrane region" description="Helical" evidence="1">
    <location>
        <begin position="9"/>
        <end position="29"/>
    </location>
</feature>
<name>A0A7L4PAL0_9CREN</name>
<dbReference type="Proteomes" id="UP000554766">
    <property type="component" value="Unassembled WGS sequence"/>
</dbReference>
<comment type="caution">
    <text evidence="2">The sequence shown here is derived from an EMBL/GenBank/DDBJ whole genome shotgun (WGS) entry which is preliminary data.</text>
</comment>
<dbReference type="OMA" id="TIWRVYS"/>
<dbReference type="AlphaFoldDB" id="A0A7L4PAL0"/>
<dbReference type="InterPro" id="IPR036249">
    <property type="entry name" value="Thioredoxin-like_sf"/>
</dbReference>
<organism evidence="2 3">
    <name type="scientific">Pyrobaculum arsenaticum</name>
    <dbReference type="NCBI Taxonomy" id="121277"/>
    <lineage>
        <taxon>Archaea</taxon>
        <taxon>Thermoproteota</taxon>
        <taxon>Thermoprotei</taxon>
        <taxon>Thermoproteales</taxon>
        <taxon>Thermoproteaceae</taxon>
        <taxon>Pyrobaculum</taxon>
    </lineage>
</organism>
<keyword evidence="3" id="KW-1185">Reference proteome</keyword>